<proteinExistence type="predicted"/>
<organism evidence="1 2">
    <name type="scientific">Plakobranchus ocellatus</name>
    <dbReference type="NCBI Taxonomy" id="259542"/>
    <lineage>
        <taxon>Eukaryota</taxon>
        <taxon>Metazoa</taxon>
        <taxon>Spiralia</taxon>
        <taxon>Lophotrochozoa</taxon>
        <taxon>Mollusca</taxon>
        <taxon>Gastropoda</taxon>
        <taxon>Heterobranchia</taxon>
        <taxon>Euthyneura</taxon>
        <taxon>Panpulmonata</taxon>
        <taxon>Sacoglossa</taxon>
        <taxon>Placobranchoidea</taxon>
        <taxon>Plakobranchidae</taxon>
        <taxon>Plakobranchus</taxon>
    </lineage>
</organism>
<sequence length="811" mass="91343">MILSNSPTLLSSRHVFPLSNSTTTSILSTFLYQAYSENYTSSQSIQLLFEGPILSRCQENRRTFNASLNKSHPEKRPEKGASSLCALQSLSNSSQYKISNNTSEQFEEDTNKASATKPITILSSSLAKPRPPGMFREWDVPFDLEKSIDNIVTGNTFNATETSLSNQKDYLDARTFSFGQVTQPSLMGDENELSLPLTFTCKDLCGKEISFPCSCSPTCVVYDTCCDSMAQDCPHVWNEGLTRFDHIRTANFVCDENSIYTIVSCPKTNKENIEQNKNKTRFRDKQISRDEIEGPKTQLWIFSNVDTTTQRKQVIRDNSAGAMESQSPKESTISKILAAISAAPVTDSITGFTFINKTVYNCYGMPESNALQWAVWLNYTYASPTSLEDFVKHQIISKYQPDFNKDILKAHLCNRNIKHTCKQNADHKESFEAYAEKCNQSNNAVLLSRLPPFVYYRNRFCAYCNEGRHNKYALYVLNSPMLLSSGLRFHLLMSLTGPNKFSLKLNKLAGDGTRNVKIPWSLATCSVQDPDPLKNDLNAVKSEQENRSLCSATCDDPSFTLRLDGICKAPHEALMAIADDGLVPMCPAAMAGLAEFVVCGLKKEIESLKNADFKTPSVSVVFDSSLNTSLYVVHLYMALPVPSKHIFSKAPQDISQNIYSVALLAKSFHHYRNSHPICPQGEKERNTESKTIASSSLFQYGRMWSHNLTKSMEKLRGPRLHNQNKTTVCLTPTNGKDKMDPKRLLCMIDPVHEFDSSLISRFRNSSCFNYFDNLEKKIRNRATTFIENYEMLIKCEITLGIFVAVMLLFFD</sequence>
<comment type="caution">
    <text evidence="1">The sequence shown here is derived from an EMBL/GenBank/DDBJ whole genome shotgun (WGS) entry which is preliminary data.</text>
</comment>
<evidence type="ECO:0008006" key="3">
    <source>
        <dbReference type="Google" id="ProtNLM"/>
    </source>
</evidence>
<dbReference type="AlphaFoldDB" id="A0AAV4D9Y7"/>
<evidence type="ECO:0000313" key="2">
    <source>
        <dbReference type="Proteomes" id="UP000735302"/>
    </source>
</evidence>
<protein>
    <recommendedName>
        <fullName evidence="3">SMB domain-containing protein</fullName>
    </recommendedName>
</protein>
<keyword evidence="2" id="KW-1185">Reference proteome</keyword>
<name>A0AAV4D9Y7_9GAST</name>
<gene>
    <name evidence="1" type="ORF">PoB_006745400</name>
</gene>
<evidence type="ECO:0000313" key="1">
    <source>
        <dbReference type="EMBL" id="GFO40949.1"/>
    </source>
</evidence>
<accession>A0AAV4D9Y7</accession>
<dbReference type="Proteomes" id="UP000735302">
    <property type="component" value="Unassembled WGS sequence"/>
</dbReference>
<dbReference type="EMBL" id="BLXT01007646">
    <property type="protein sequence ID" value="GFO40949.1"/>
    <property type="molecule type" value="Genomic_DNA"/>
</dbReference>
<reference evidence="1 2" key="1">
    <citation type="journal article" date="2021" name="Elife">
        <title>Chloroplast acquisition without the gene transfer in kleptoplastic sea slugs, Plakobranchus ocellatus.</title>
        <authorList>
            <person name="Maeda T."/>
            <person name="Takahashi S."/>
            <person name="Yoshida T."/>
            <person name="Shimamura S."/>
            <person name="Takaki Y."/>
            <person name="Nagai Y."/>
            <person name="Toyoda A."/>
            <person name="Suzuki Y."/>
            <person name="Arimoto A."/>
            <person name="Ishii H."/>
            <person name="Satoh N."/>
            <person name="Nishiyama T."/>
            <person name="Hasebe M."/>
            <person name="Maruyama T."/>
            <person name="Minagawa J."/>
            <person name="Obokata J."/>
            <person name="Shigenobu S."/>
        </authorList>
    </citation>
    <scope>NUCLEOTIDE SEQUENCE [LARGE SCALE GENOMIC DNA]</scope>
</reference>